<sequence length="104" mass="10828">MKRNKILGAVLALALVTVSGASAYAAVPEIKAVPGAGLCEVKVFTLDEGMPLVFGETITLSPLEISEAELVNFKVLAEGEMPVISGGTITFDIVAMLGSVFQFL</sequence>
<dbReference type="AlphaFoldDB" id="A0A645IS07"/>
<comment type="caution">
    <text evidence="1">The sequence shown here is derived from an EMBL/GenBank/DDBJ whole genome shotgun (WGS) entry which is preliminary data.</text>
</comment>
<dbReference type="EMBL" id="VSSQ01121148">
    <property type="protein sequence ID" value="MPN53720.1"/>
    <property type="molecule type" value="Genomic_DNA"/>
</dbReference>
<reference evidence="1" key="1">
    <citation type="submission" date="2019-08" db="EMBL/GenBank/DDBJ databases">
        <authorList>
            <person name="Kucharzyk K."/>
            <person name="Murdoch R.W."/>
            <person name="Higgins S."/>
            <person name="Loffler F."/>
        </authorList>
    </citation>
    <scope>NUCLEOTIDE SEQUENCE</scope>
</reference>
<name>A0A645IS07_9ZZZZ</name>
<evidence type="ECO:0000313" key="1">
    <source>
        <dbReference type="EMBL" id="MPN53720.1"/>
    </source>
</evidence>
<proteinExistence type="predicted"/>
<accession>A0A645IS07</accession>
<organism evidence="1">
    <name type="scientific">bioreactor metagenome</name>
    <dbReference type="NCBI Taxonomy" id="1076179"/>
    <lineage>
        <taxon>unclassified sequences</taxon>
        <taxon>metagenomes</taxon>
        <taxon>ecological metagenomes</taxon>
    </lineage>
</organism>
<protein>
    <submittedName>
        <fullName evidence="1">Uncharacterized protein</fullName>
    </submittedName>
</protein>
<gene>
    <name evidence="1" type="ORF">SDC9_201386</name>
</gene>